<evidence type="ECO:0000313" key="4">
    <source>
        <dbReference type="Proteomes" id="UP000886750"/>
    </source>
</evidence>
<evidence type="ECO:0000313" key="3">
    <source>
        <dbReference type="EMBL" id="HIY96934.1"/>
    </source>
</evidence>
<dbReference type="PROSITE" id="PS51704">
    <property type="entry name" value="GP_PDE"/>
    <property type="match status" value="1"/>
</dbReference>
<evidence type="ECO:0000256" key="1">
    <source>
        <dbReference type="SAM" id="Phobius"/>
    </source>
</evidence>
<comment type="caution">
    <text evidence="3">The sequence shown here is derived from an EMBL/GenBank/DDBJ whole genome shotgun (WGS) entry which is preliminary data.</text>
</comment>
<dbReference type="GO" id="GO:0008081">
    <property type="term" value="F:phosphoric diester hydrolase activity"/>
    <property type="evidence" value="ECO:0007669"/>
    <property type="project" value="InterPro"/>
</dbReference>
<dbReference type="InterPro" id="IPR017946">
    <property type="entry name" value="PLC-like_Pdiesterase_TIM-brl"/>
</dbReference>
<feature type="transmembrane region" description="Helical" evidence="1">
    <location>
        <begin position="571"/>
        <end position="591"/>
    </location>
</feature>
<proteinExistence type="predicted"/>
<dbReference type="GO" id="GO:0006629">
    <property type="term" value="P:lipid metabolic process"/>
    <property type="evidence" value="ECO:0007669"/>
    <property type="project" value="InterPro"/>
</dbReference>
<name>A0A9D1ZWA4_9FIRM</name>
<keyword evidence="1" id="KW-0472">Membrane</keyword>
<organism evidence="3 4">
    <name type="scientific">Candidatus Borkfalkia excrementigallinarum</name>
    <dbReference type="NCBI Taxonomy" id="2838506"/>
    <lineage>
        <taxon>Bacteria</taxon>
        <taxon>Bacillati</taxon>
        <taxon>Bacillota</taxon>
        <taxon>Clostridia</taxon>
        <taxon>Christensenellales</taxon>
        <taxon>Christensenellaceae</taxon>
        <taxon>Candidatus Borkfalkia</taxon>
    </lineage>
</organism>
<accession>A0A9D1ZWA4</accession>
<sequence length="597" mass="63466">MICFGVVYPYIGTFAEGDETSGYINNVQCIREINTGEELSSLASSDTDIAIVRVNGGGTLSLGAETAPFDAQDFGGAVPAFYVDDEASAAAAASLIAEQSPYAFVVSGSAALVRQVRERCNTAGGIVDFRGRELSALNMRNEVNENLAKSALVSAGQLNAEDVQLLKKLFVNVYTAADSEEECIRALACGADGVLCPDAELISEALCKGAETGIYAPRPFVVSHRGSSQATRQGRAYYENTVAAARAAYDAYHPDFVEIDLYLSADGYVVISHDATLDRMTTGTGNIESMTLAQIRQYKVDGGLGESAEYLDEIAVLDDYFEEFQNDGLMFLLEIKSAKTECVDAALALIKKYGMEGRVNFISFDRAQLAYAQSAEPSISVSYLTNGSEYDTGSDSFAAEVLSEVNPLNASLSPNWESMDAAGVRVLNRYGVKVNAWTLNMEAAFFREIRGIGYASYTTDYCGWMEKHPYSIDVPGEIVVAPGESVDIEAQLQSWSGKTEEVSLSVYYVSDGLTLADGKITAGEAEGRETVVLLYEGSMYSVLSAPIDVVIRAGGGESEVPAGGCAGSASGGALAFAAVLLSAAAPAAALLRKKKNR</sequence>
<dbReference type="PANTHER" id="PTHR46211:SF1">
    <property type="entry name" value="GLYCEROPHOSPHODIESTER PHOSPHODIESTERASE, CYTOPLASMIC"/>
    <property type="match status" value="1"/>
</dbReference>
<keyword evidence="1" id="KW-0812">Transmembrane</keyword>
<feature type="domain" description="GP-PDE" evidence="2">
    <location>
        <begin position="219"/>
        <end position="469"/>
    </location>
</feature>
<dbReference type="Pfam" id="PF03009">
    <property type="entry name" value="GDPD"/>
    <property type="match status" value="1"/>
</dbReference>
<dbReference type="InterPro" id="IPR030395">
    <property type="entry name" value="GP_PDE_dom"/>
</dbReference>
<dbReference type="Proteomes" id="UP000886750">
    <property type="component" value="Unassembled WGS sequence"/>
</dbReference>
<reference evidence="3" key="1">
    <citation type="journal article" date="2021" name="PeerJ">
        <title>Extensive microbial diversity within the chicken gut microbiome revealed by metagenomics and culture.</title>
        <authorList>
            <person name="Gilroy R."/>
            <person name="Ravi A."/>
            <person name="Getino M."/>
            <person name="Pursley I."/>
            <person name="Horton D.L."/>
            <person name="Alikhan N.F."/>
            <person name="Baker D."/>
            <person name="Gharbi K."/>
            <person name="Hall N."/>
            <person name="Watson M."/>
            <person name="Adriaenssens E.M."/>
            <person name="Foster-Nyarko E."/>
            <person name="Jarju S."/>
            <person name="Secka A."/>
            <person name="Antonio M."/>
            <person name="Oren A."/>
            <person name="Chaudhuri R.R."/>
            <person name="La Ragione R."/>
            <person name="Hildebrand F."/>
            <person name="Pallen M.J."/>
        </authorList>
    </citation>
    <scope>NUCLEOTIDE SEQUENCE</scope>
    <source>
        <strain evidence="3">1345</strain>
    </source>
</reference>
<dbReference type="PANTHER" id="PTHR46211">
    <property type="entry name" value="GLYCEROPHOSPHORYL DIESTER PHOSPHODIESTERASE"/>
    <property type="match status" value="1"/>
</dbReference>
<evidence type="ECO:0000259" key="2">
    <source>
        <dbReference type="PROSITE" id="PS51704"/>
    </source>
</evidence>
<dbReference type="Gene3D" id="3.20.20.190">
    <property type="entry name" value="Phosphatidylinositol (PI) phosphodiesterase"/>
    <property type="match status" value="1"/>
</dbReference>
<dbReference type="AlphaFoldDB" id="A0A9D1ZWA4"/>
<protein>
    <recommendedName>
        <fullName evidence="2">GP-PDE domain-containing protein</fullName>
    </recommendedName>
</protein>
<gene>
    <name evidence="3" type="ORF">H9729_04530</name>
</gene>
<dbReference type="SUPFAM" id="SSF51695">
    <property type="entry name" value="PLC-like phosphodiesterases"/>
    <property type="match status" value="1"/>
</dbReference>
<dbReference type="EMBL" id="DXCQ01000034">
    <property type="protein sequence ID" value="HIY96934.1"/>
    <property type="molecule type" value="Genomic_DNA"/>
</dbReference>
<reference evidence="3" key="2">
    <citation type="submission" date="2021-04" db="EMBL/GenBank/DDBJ databases">
        <authorList>
            <person name="Gilroy R."/>
        </authorList>
    </citation>
    <scope>NUCLEOTIDE SEQUENCE</scope>
    <source>
        <strain evidence="3">1345</strain>
    </source>
</reference>
<keyword evidence="1" id="KW-1133">Transmembrane helix</keyword>